<name>A0A158G607_CABSO</name>
<sequence>MSLSVSNVKDVAVGGVATLIALASPYMASMSITSWMMLRDALSGLFAVAVALAIPAHLAWHTRRMAAEISRQSFQATVDAVIASCSLAQQADSGLLAGTEPSRYFLGVYNESQIDHSIRRLDQIDRRSMPNAACRAALDRARMSLHLFFGALRHASNQFCDSRCIPDGGMRTLHLAYDACALNTDALQKELVRLDLASTVKHNHLSEQS</sequence>
<evidence type="ECO:0000313" key="2">
    <source>
        <dbReference type="EMBL" id="SAL27535.1"/>
    </source>
</evidence>
<reference evidence="2 3" key="1">
    <citation type="submission" date="2016-01" db="EMBL/GenBank/DDBJ databases">
        <authorList>
            <person name="Oliw E.H."/>
        </authorList>
    </citation>
    <scope>NUCLEOTIDE SEQUENCE [LARGE SCALE GENOMIC DNA]</scope>
    <source>
        <strain evidence="2">LMG 22029</strain>
    </source>
</reference>
<organism evidence="2 3">
    <name type="scientific">Caballeronia sordidicola</name>
    <name type="common">Burkholderia sordidicola</name>
    <dbReference type="NCBI Taxonomy" id="196367"/>
    <lineage>
        <taxon>Bacteria</taxon>
        <taxon>Pseudomonadati</taxon>
        <taxon>Pseudomonadota</taxon>
        <taxon>Betaproteobacteria</taxon>
        <taxon>Burkholderiales</taxon>
        <taxon>Burkholderiaceae</taxon>
        <taxon>Caballeronia</taxon>
    </lineage>
</organism>
<gene>
    <name evidence="2" type="ORF">AWB64_02279</name>
</gene>
<keyword evidence="1" id="KW-1133">Transmembrane helix</keyword>
<dbReference type="EMBL" id="FCOC02000005">
    <property type="protein sequence ID" value="SAL27535.1"/>
    <property type="molecule type" value="Genomic_DNA"/>
</dbReference>
<feature type="transmembrane region" description="Helical" evidence="1">
    <location>
        <begin position="41"/>
        <end position="60"/>
    </location>
</feature>
<keyword evidence="1" id="KW-0472">Membrane</keyword>
<dbReference type="Proteomes" id="UP000054893">
    <property type="component" value="Unassembled WGS sequence"/>
</dbReference>
<accession>A0A158G607</accession>
<evidence type="ECO:0000313" key="3">
    <source>
        <dbReference type="Proteomes" id="UP000054893"/>
    </source>
</evidence>
<proteinExistence type="predicted"/>
<feature type="transmembrane region" description="Helical" evidence="1">
    <location>
        <begin position="12"/>
        <end position="35"/>
    </location>
</feature>
<keyword evidence="1" id="KW-0812">Transmembrane</keyword>
<protein>
    <submittedName>
        <fullName evidence="2">Uncharacterized protein</fullName>
    </submittedName>
</protein>
<evidence type="ECO:0000256" key="1">
    <source>
        <dbReference type="SAM" id="Phobius"/>
    </source>
</evidence>
<dbReference type="AlphaFoldDB" id="A0A158G607"/>